<evidence type="ECO:0000256" key="3">
    <source>
        <dbReference type="ARBA" id="ARBA00022538"/>
    </source>
</evidence>
<evidence type="ECO:0000256" key="7">
    <source>
        <dbReference type="ARBA" id="ARBA00023065"/>
    </source>
</evidence>
<feature type="transmembrane region" description="Helical" evidence="10">
    <location>
        <begin position="38"/>
        <end position="56"/>
    </location>
</feature>
<feature type="domain" description="Cation/H(+) antiporter central" evidence="12">
    <location>
        <begin position="487"/>
        <end position="621"/>
    </location>
</feature>
<evidence type="ECO:0000259" key="13">
    <source>
        <dbReference type="Pfam" id="PF23259"/>
    </source>
</evidence>
<comment type="subcellular location">
    <subcellularLocation>
        <location evidence="1">Membrane</location>
        <topology evidence="1">Multi-pass membrane protein</topology>
    </subcellularLocation>
</comment>
<evidence type="ECO:0000256" key="2">
    <source>
        <dbReference type="ARBA" id="ARBA00022448"/>
    </source>
</evidence>
<feature type="domain" description="Cation/H+ exchanger transmembrane" evidence="11">
    <location>
        <begin position="45"/>
        <end position="428"/>
    </location>
</feature>
<dbReference type="GO" id="GO:0015297">
    <property type="term" value="F:antiporter activity"/>
    <property type="evidence" value="ECO:0007669"/>
    <property type="project" value="InterPro"/>
</dbReference>
<reference evidence="15" key="3">
    <citation type="submission" date="2015-04" db="UniProtKB">
        <authorList>
            <consortium name="EnsemblPlants"/>
        </authorList>
    </citation>
    <scope>IDENTIFICATION</scope>
    <source>
        <strain evidence="15">cv. Jemalong A17</strain>
    </source>
</reference>
<dbReference type="Proteomes" id="UP000002051">
    <property type="component" value="Chromosome 3"/>
</dbReference>
<comment type="similarity">
    <text evidence="9">Belongs to the monovalent cation:proton antiporter 2 (CPA2) transporter (TC 2.A.37) family. CHX (TC 2.A.37.4) subfamily.</text>
</comment>
<proteinExistence type="inferred from homology"/>
<dbReference type="InterPro" id="IPR057290">
    <property type="entry name" value="CHX17_C"/>
</dbReference>
<dbReference type="Pfam" id="PF23256">
    <property type="entry name" value="CHX17_2nd"/>
    <property type="match status" value="1"/>
</dbReference>
<evidence type="ECO:0000259" key="12">
    <source>
        <dbReference type="Pfam" id="PF23256"/>
    </source>
</evidence>
<dbReference type="InterPro" id="IPR006153">
    <property type="entry name" value="Cation/H_exchanger_TM"/>
</dbReference>
<dbReference type="GO" id="GO:0098662">
    <property type="term" value="P:inorganic cation transmembrane transport"/>
    <property type="evidence" value="ECO:0000318"/>
    <property type="project" value="GO_Central"/>
</dbReference>
<evidence type="ECO:0000313" key="14">
    <source>
        <dbReference type="EMBL" id="KEH33439.1"/>
    </source>
</evidence>
<feature type="transmembrane region" description="Helical" evidence="10">
    <location>
        <begin position="335"/>
        <end position="358"/>
    </location>
</feature>
<dbReference type="GO" id="GO:1902600">
    <property type="term" value="P:proton transmembrane transport"/>
    <property type="evidence" value="ECO:0007669"/>
    <property type="project" value="InterPro"/>
</dbReference>
<evidence type="ECO:0000256" key="5">
    <source>
        <dbReference type="ARBA" id="ARBA00022958"/>
    </source>
</evidence>
<dbReference type="InterPro" id="IPR050794">
    <property type="entry name" value="CPA2_transporter"/>
</dbReference>
<dbReference type="PANTHER" id="PTHR32468:SF110">
    <property type="entry name" value="CATION_H+ EXCHANGER 3"/>
    <property type="match status" value="1"/>
</dbReference>
<keyword evidence="8 10" id="KW-0472">Membrane</keyword>
<reference evidence="14 16" key="2">
    <citation type="journal article" date="2014" name="BMC Genomics">
        <title>An improved genome release (version Mt4.0) for the model legume Medicago truncatula.</title>
        <authorList>
            <person name="Tang H."/>
            <person name="Krishnakumar V."/>
            <person name="Bidwell S."/>
            <person name="Rosen B."/>
            <person name="Chan A."/>
            <person name="Zhou S."/>
            <person name="Gentzbittel L."/>
            <person name="Childs K.L."/>
            <person name="Yandell M."/>
            <person name="Gundlach H."/>
            <person name="Mayer K.F."/>
            <person name="Schwartz D.C."/>
            <person name="Town C.D."/>
        </authorList>
    </citation>
    <scope>GENOME REANNOTATION</scope>
    <source>
        <strain evidence="14">A17</strain>
        <strain evidence="15 16">cv. Jemalong A17</strain>
    </source>
</reference>
<name>A0A072UUD3_MEDTR</name>
<evidence type="ECO:0000256" key="9">
    <source>
        <dbReference type="ARBA" id="ARBA00038341"/>
    </source>
</evidence>
<organism evidence="14 16">
    <name type="scientific">Medicago truncatula</name>
    <name type="common">Barrel medic</name>
    <name type="synonym">Medicago tribuloides</name>
    <dbReference type="NCBI Taxonomy" id="3880"/>
    <lineage>
        <taxon>Eukaryota</taxon>
        <taxon>Viridiplantae</taxon>
        <taxon>Streptophyta</taxon>
        <taxon>Embryophyta</taxon>
        <taxon>Tracheophyta</taxon>
        <taxon>Spermatophyta</taxon>
        <taxon>Magnoliopsida</taxon>
        <taxon>eudicotyledons</taxon>
        <taxon>Gunneridae</taxon>
        <taxon>Pentapetalae</taxon>
        <taxon>rosids</taxon>
        <taxon>fabids</taxon>
        <taxon>Fabales</taxon>
        <taxon>Fabaceae</taxon>
        <taxon>Papilionoideae</taxon>
        <taxon>50 kb inversion clade</taxon>
        <taxon>NPAAA clade</taxon>
        <taxon>Hologalegina</taxon>
        <taxon>IRL clade</taxon>
        <taxon>Trifolieae</taxon>
        <taxon>Medicago</taxon>
    </lineage>
</organism>
<dbReference type="Pfam" id="PF00999">
    <property type="entry name" value="Na_H_Exchanger"/>
    <property type="match status" value="1"/>
</dbReference>
<dbReference type="EMBL" id="CM001219">
    <property type="protein sequence ID" value="KEH33439.1"/>
    <property type="molecule type" value="Genomic_DNA"/>
</dbReference>
<dbReference type="GO" id="GO:0006885">
    <property type="term" value="P:regulation of pH"/>
    <property type="evidence" value="ECO:0000318"/>
    <property type="project" value="GO_Central"/>
</dbReference>
<reference evidence="14 16" key="1">
    <citation type="journal article" date="2011" name="Nature">
        <title>The Medicago genome provides insight into the evolution of rhizobial symbioses.</title>
        <authorList>
            <person name="Young N.D."/>
            <person name="Debelle F."/>
            <person name="Oldroyd G.E."/>
            <person name="Geurts R."/>
            <person name="Cannon S.B."/>
            <person name="Udvardi M.K."/>
            <person name="Benedito V.A."/>
            <person name="Mayer K.F."/>
            <person name="Gouzy J."/>
            <person name="Schoof H."/>
            <person name="Van de Peer Y."/>
            <person name="Proost S."/>
            <person name="Cook D.R."/>
            <person name="Meyers B.C."/>
            <person name="Spannagl M."/>
            <person name="Cheung F."/>
            <person name="De Mita S."/>
            <person name="Krishnakumar V."/>
            <person name="Gundlach H."/>
            <person name="Zhou S."/>
            <person name="Mudge J."/>
            <person name="Bharti A.K."/>
            <person name="Murray J.D."/>
            <person name="Naoumkina M.A."/>
            <person name="Rosen B."/>
            <person name="Silverstein K.A."/>
            <person name="Tang H."/>
            <person name="Rombauts S."/>
            <person name="Zhao P.X."/>
            <person name="Zhou P."/>
            <person name="Barbe V."/>
            <person name="Bardou P."/>
            <person name="Bechner M."/>
            <person name="Bellec A."/>
            <person name="Berger A."/>
            <person name="Berges H."/>
            <person name="Bidwell S."/>
            <person name="Bisseling T."/>
            <person name="Choisne N."/>
            <person name="Couloux A."/>
            <person name="Denny R."/>
            <person name="Deshpande S."/>
            <person name="Dai X."/>
            <person name="Doyle J.J."/>
            <person name="Dudez A.M."/>
            <person name="Farmer A.D."/>
            <person name="Fouteau S."/>
            <person name="Franken C."/>
            <person name="Gibelin C."/>
            <person name="Gish J."/>
            <person name="Goldstein S."/>
            <person name="Gonzalez A.J."/>
            <person name="Green P.J."/>
            <person name="Hallab A."/>
            <person name="Hartog M."/>
            <person name="Hua A."/>
            <person name="Humphray S.J."/>
            <person name="Jeong D.H."/>
            <person name="Jing Y."/>
            <person name="Jocker A."/>
            <person name="Kenton S.M."/>
            <person name="Kim D.J."/>
            <person name="Klee K."/>
            <person name="Lai H."/>
            <person name="Lang C."/>
            <person name="Lin S."/>
            <person name="Macmil S.L."/>
            <person name="Magdelenat G."/>
            <person name="Matthews L."/>
            <person name="McCorrison J."/>
            <person name="Monaghan E.L."/>
            <person name="Mun J.H."/>
            <person name="Najar F.Z."/>
            <person name="Nicholson C."/>
            <person name="Noirot C."/>
            <person name="O'Bleness M."/>
            <person name="Paule C.R."/>
            <person name="Poulain J."/>
            <person name="Prion F."/>
            <person name="Qin B."/>
            <person name="Qu C."/>
            <person name="Retzel E.F."/>
            <person name="Riddle C."/>
            <person name="Sallet E."/>
            <person name="Samain S."/>
            <person name="Samson N."/>
            <person name="Sanders I."/>
            <person name="Saurat O."/>
            <person name="Scarpelli C."/>
            <person name="Schiex T."/>
            <person name="Segurens B."/>
            <person name="Severin A.J."/>
            <person name="Sherrier D.J."/>
            <person name="Shi R."/>
            <person name="Sims S."/>
            <person name="Singer S.R."/>
            <person name="Sinharoy S."/>
            <person name="Sterck L."/>
            <person name="Viollet A."/>
            <person name="Wang B.B."/>
            <person name="Wang K."/>
            <person name="Wang M."/>
            <person name="Wang X."/>
            <person name="Warfsmann J."/>
            <person name="Weissenbach J."/>
            <person name="White D.D."/>
            <person name="White J.D."/>
            <person name="Wiley G.B."/>
            <person name="Wincker P."/>
            <person name="Xing Y."/>
            <person name="Yang L."/>
            <person name="Yao Z."/>
            <person name="Ying F."/>
            <person name="Zhai J."/>
            <person name="Zhou L."/>
            <person name="Zuber A."/>
            <person name="Denarie J."/>
            <person name="Dixon R.A."/>
            <person name="May G.D."/>
            <person name="Schwartz D.C."/>
            <person name="Rogers J."/>
            <person name="Quetier F."/>
            <person name="Town C.D."/>
            <person name="Roe B.A."/>
        </authorList>
    </citation>
    <scope>NUCLEOTIDE SEQUENCE [LARGE SCALE GENOMIC DNA]</scope>
    <source>
        <strain evidence="14">A17</strain>
        <strain evidence="15 16">cv. Jemalong A17</strain>
    </source>
</reference>
<evidence type="ECO:0000256" key="4">
    <source>
        <dbReference type="ARBA" id="ARBA00022692"/>
    </source>
</evidence>
<evidence type="ECO:0000256" key="10">
    <source>
        <dbReference type="SAM" id="Phobius"/>
    </source>
</evidence>
<evidence type="ECO:0000259" key="11">
    <source>
        <dbReference type="Pfam" id="PF00999"/>
    </source>
</evidence>
<evidence type="ECO:0000256" key="6">
    <source>
        <dbReference type="ARBA" id="ARBA00022989"/>
    </source>
</evidence>
<accession>A0A072UUD3</accession>
<keyword evidence="5" id="KW-0630">Potassium</keyword>
<keyword evidence="16" id="KW-1185">Reference proteome</keyword>
<dbReference type="Pfam" id="PF23259">
    <property type="entry name" value="CHX17_C"/>
    <property type="match status" value="1"/>
</dbReference>
<feature type="transmembrane region" description="Helical" evidence="10">
    <location>
        <begin position="93"/>
        <end position="115"/>
    </location>
</feature>
<feature type="transmembrane region" description="Helical" evidence="10">
    <location>
        <begin position="127"/>
        <end position="149"/>
    </location>
</feature>
<evidence type="ECO:0000256" key="1">
    <source>
        <dbReference type="ARBA" id="ARBA00004141"/>
    </source>
</evidence>
<keyword evidence="6 10" id="KW-1133">Transmembrane helix</keyword>
<gene>
    <name evidence="14" type="ordered locus">MTR_3g037270</name>
</gene>
<dbReference type="PANTHER" id="PTHR32468">
    <property type="entry name" value="CATION/H + ANTIPORTER"/>
    <property type="match status" value="1"/>
</dbReference>
<dbReference type="InterPro" id="IPR057291">
    <property type="entry name" value="CHX17_2nd"/>
</dbReference>
<dbReference type="HOGENOM" id="CLU_005126_6_2_1"/>
<keyword evidence="2" id="KW-0813">Transport</keyword>
<feature type="transmembrane region" description="Helical" evidence="10">
    <location>
        <begin position="379"/>
        <end position="400"/>
    </location>
</feature>
<dbReference type="GO" id="GO:0006813">
    <property type="term" value="P:potassium ion transport"/>
    <property type="evidence" value="ECO:0007669"/>
    <property type="project" value="UniProtKB-KW"/>
</dbReference>
<dbReference type="AlphaFoldDB" id="A0A072UUD3"/>
<feature type="domain" description="Cation/H(+) antiporter C-terminal" evidence="13">
    <location>
        <begin position="627"/>
        <end position="789"/>
    </location>
</feature>
<evidence type="ECO:0000256" key="8">
    <source>
        <dbReference type="ARBA" id="ARBA00023136"/>
    </source>
</evidence>
<dbReference type="GO" id="GO:0012505">
    <property type="term" value="C:endomembrane system"/>
    <property type="evidence" value="ECO:0000318"/>
    <property type="project" value="GO_Central"/>
</dbReference>
<keyword evidence="3" id="KW-0633">Potassium transport</keyword>
<feature type="transmembrane region" description="Helical" evidence="10">
    <location>
        <begin position="270"/>
        <end position="288"/>
    </location>
</feature>
<feature type="transmembrane region" description="Helical" evidence="10">
    <location>
        <begin position="412"/>
        <end position="432"/>
    </location>
</feature>
<feature type="transmembrane region" description="Helical" evidence="10">
    <location>
        <begin position="68"/>
        <end position="87"/>
    </location>
</feature>
<dbReference type="Gene3D" id="1.20.1530.20">
    <property type="match status" value="1"/>
</dbReference>
<evidence type="ECO:0000313" key="16">
    <source>
        <dbReference type="Proteomes" id="UP000002051"/>
    </source>
</evidence>
<protein>
    <submittedName>
        <fullName evidence="14">Cation/H+ exchanger 3</fullName>
    </submittedName>
</protein>
<feature type="transmembrane region" description="Helical" evidence="10">
    <location>
        <begin position="169"/>
        <end position="189"/>
    </location>
</feature>
<keyword evidence="7" id="KW-0406">Ion transport</keyword>
<feature type="transmembrane region" description="Helical" evidence="10">
    <location>
        <begin position="229"/>
        <end position="249"/>
    </location>
</feature>
<dbReference type="InterPro" id="IPR038770">
    <property type="entry name" value="Na+/solute_symporter_sf"/>
</dbReference>
<dbReference type="EnsemblPlants" id="KEH33439">
    <property type="protein sequence ID" value="KEH33439"/>
    <property type="gene ID" value="MTR_3g037270"/>
</dbReference>
<keyword evidence="4 10" id="KW-0812">Transmembrane</keyword>
<sequence length="815" mass="90888">MEETITGKETSICYKVNVFDPKHLWQTRNVLKGELPEIATAIAFIVLLSRIVFFIFKPLHQSRMISYITVGFLLTGPLFMMSSYVSLFSPTSIINVEVLSHIGVIYYTFISGLEMDLNGILHVKKKAATIAISGIIFPMVMGPPLYILHRKFYGNGDGSKLERCTMKVYIEWTLILTVTSFSIVAHTLSELKLLNTGLGQTALTASMISDTYSWILYTVILPFSINGVGAIYSVLSTVIFVFICIFLVRPIIVKFIDRKTERDEWNDKELLFLVMGIFVCSCITDILGTQDIVGAFVYGLILPHGKFADIVTTLTDDFCGGFLAPLFFSRNGMRFFVNSIFIYPTWPLTLVIIILLCVPKILSTLFATFFFGMRTQDSLALGMILNTKGALALIMLNTSWDRKILSPPTHAVLTAAVLLMTIVVPPTINVIYKPRKRFEQNKLKTIQKLRLDAELRILTCVHNARQATGVISLVESFNATRISPIHVFALYLIELKGRTGALVAAHMDKPSNQPGAQNLTRSQVEQESINNTFEALGEAYDAVRVETLNVVSSYSTIHEDIYNSANEKRTSMIILPFHKHLSSLGALETTSVAYKDINQNVMQTSPCSVGIFVDRNLGSITKMNFRICMIFIGGPDDHEALAVAWRMVGHPGTRLSLVRMLLFDEAAEVNIISHYEVQGILSVVMDNEKQKDLDEEYVNSFRLKAVNNNDSISYSEVDVHSSEDIPTILNDLDKFGYDLYIVGQGHHRNVRAFSSLLEWCDCPELGVIGDMLASNNFSSGSSVLVVQQYGYGGMVSGNQPNHVSTNKDGFEELVV</sequence>
<dbReference type="GO" id="GO:0016020">
    <property type="term" value="C:membrane"/>
    <property type="evidence" value="ECO:0007669"/>
    <property type="project" value="UniProtKB-SubCell"/>
</dbReference>
<evidence type="ECO:0000313" key="15">
    <source>
        <dbReference type="EnsemblPlants" id="KEH33439"/>
    </source>
</evidence>